<evidence type="ECO:0000313" key="5">
    <source>
        <dbReference type="Proteomes" id="UP000005038"/>
    </source>
</evidence>
<feature type="compositionally biased region" description="Pro residues" evidence="1">
    <location>
        <begin position="107"/>
        <end position="116"/>
    </location>
</feature>
<feature type="compositionally biased region" description="Polar residues" evidence="1">
    <location>
        <begin position="39"/>
        <end position="49"/>
    </location>
</feature>
<proteinExistence type="predicted"/>
<accession>H5TRN5</accession>
<evidence type="ECO:0000313" key="4">
    <source>
        <dbReference type="EMBL" id="GAB36143.1"/>
    </source>
</evidence>
<feature type="transmembrane region" description="Helical" evidence="2">
    <location>
        <begin position="141"/>
        <end position="162"/>
    </location>
</feature>
<dbReference type="Pfam" id="PF26527">
    <property type="entry name" value="DUF8176"/>
    <property type="match status" value="1"/>
</dbReference>
<feature type="region of interest" description="Disordered" evidence="1">
    <location>
        <begin position="1"/>
        <end position="137"/>
    </location>
</feature>
<organism evidence="4 5">
    <name type="scientific">Gordonia otitidis (strain DSM 44809 / CCUG 52243 / JCM 12355 / NBRC 100426 / IFM 10032)</name>
    <dbReference type="NCBI Taxonomy" id="1108044"/>
    <lineage>
        <taxon>Bacteria</taxon>
        <taxon>Bacillati</taxon>
        <taxon>Actinomycetota</taxon>
        <taxon>Actinomycetes</taxon>
        <taxon>Mycobacteriales</taxon>
        <taxon>Gordoniaceae</taxon>
        <taxon>Gordonia</taxon>
    </lineage>
</organism>
<name>H5TRN5_GORO1</name>
<keyword evidence="2" id="KW-1133">Transmembrane helix</keyword>
<evidence type="ECO:0000256" key="1">
    <source>
        <dbReference type="SAM" id="MobiDB-lite"/>
    </source>
</evidence>
<gene>
    <name evidence="4" type="ORF">GOOTI_201_00010</name>
</gene>
<feature type="non-terminal residue" evidence="4">
    <location>
        <position position="1"/>
    </location>
</feature>
<dbReference type="Proteomes" id="UP000005038">
    <property type="component" value="Unassembled WGS sequence"/>
</dbReference>
<feature type="compositionally biased region" description="Low complexity" evidence="1">
    <location>
        <begin position="170"/>
        <end position="190"/>
    </location>
</feature>
<comment type="caution">
    <text evidence="4">The sequence shown here is derived from an EMBL/GenBank/DDBJ whole genome shotgun (WGS) entry which is preliminary data.</text>
</comment>
<keyword evidence="2" id="KW-0812">Transmembrane</keyword>
<feature type="compositionally biased region" description="Polar residues" evidence="1">
    <location>
        <begin position="77"/>
        <end position="86"/>
    </location>
</feature>
<protein>
    <recommendedName>
        <fullName evidence="3">DUF8176 domain-containing protein</fullName>
    </recommendedName>
</protein>
<dbReference type="RefSeq" id="WP_007240327.1">
    <property type="nucleotide sequence ID" value="NZ_BAFB01000201.1"/>
</dbReference>
<dbReference type="AlphaFoldDB" id="H5TRN5"/>
<dbReference type="EMBL" id="BAFB01000201">
    <property type="protein sequence ID" value="GAB36143.1"/>
    <property type="molecule type" value="Genomic_DNA"/>
</dbReference>
<dbReference type="InterPro" id="IPR058489">
    <property type="entry name" value="DUF8176"/>
</dbReference>
<evidence type="ECO:0000259" key="3">
    <source>
        <dbReference type="Pfam" id="PF26527"/>
    </source>
</evidence>
<feature type="domain" description="DUF8176" evidence="3">
    <location>
        <begin position="191"/>
        <end position="320"/>
    </location>
</feature>
<keyword evidence="2" id="KW-0472">Membrane</keyword>
<evidence type="ECO:0000256" key="2">
    <source>
        <dbReference type="SAM" id="Phobius"/>
    </source>
</evidence>
<feature type="region of interest" description="Disordered" evidence="1">
    <location>
        <begin position="163"/>
        <end position="215"/>
    </location>
</feature>
<feature type="compositionally biased region" description="Basic and acidic residues" evidence="1">
    <location>
        <begin position="61"/>
        <end position="72"/>
    </location>
</feature>
<reference evidence="4" key="1">
    <citation type="submission" date="2012-02" db="EMBL/GenBank/DDBJ databases">
        <title>Whole genome shotgun sequence of Gordonia otitidis NBRC 100426.</title>
        <authorList>
            <person name="Yoshida I."/>
            <person name="Hosoyama A."/>
            <person name="Tsuchikane K."/>
            <person name="Katsumata H."/>
            <person name="Yamazaki S."/>
            <person name="Fujita N."/>
        </authorList>
    </citation>
    <scope>NUCLEOTIDE SEQUENCE [LARGE SCALE GENOMIC DNA]</scope>
    <source>
        <strain evidence="4">NBRC 100426</strain>
    </source>
</reference>
<keyword evidence="5" id="KW-1185">Reference proteome</keyword>
<sequence length="325" mass="34318">HHPPVKQPTSRPRWEQPFSIPRAANEFTGELTDAPGTSAGRQRLTSRQGPISDATPVDAARQIEDHTYETPEPRLQQPATGYSQNAWGMPAHDPWTEPAGDDWAPVPAVPPAPPEPYTGRDLSSAAPANEPGRRKRTGRRIAVGALAVAAVAAVGVTGTHYLRNSDTTTEKPAAAAVPATSTSANPSTPADDCPDSTAGGIVRGDGPGDQQSGPGVIKAWNHAYYSERSGAAAKSVTTPGAVADANVIQQYIDKIPADTHYCLLIEPDAPTVANGPNRFRVTLTEIPPVEKGQDLQPVPTVIPQTIETIQVGGKTWITAIRKRDG</sequence>